<evidence type="ECO:0008006" key="4">
    <source>
        <dbReference type="Google" id="ProtNLM"/>
    </source>
</evidence>
<comment type="caution">
    <text evidence="2">The sequence shown here is derived from an EMBL/GenBank/DDBJ whole genome shotgun (WGS) entry which is preliminary data.</text>
</comment>
<protein>
    <recommendedName>
        <fullName evidence="4">CbrC family protein</fullName>
    </recommendedName>
</protein>
<evidence type="ECO:0000313" key="3">
    <source>
        <dbReference type="Proteomes" id="UP000653411"/>
    </source>
</evidence>
<accession>A0A918CTP1</accession>
<comment type="similarity">
    <text evidence="1">Belongs to the UPF0167 family.</text>
</comment>
<evidence type="ECO:0000313" key="2">
    <source>
        <dbReference type="EMBL" id="GGN22315.1"/>
    </source>
</evidence>
<dbReference type="Pfam" id="PF03691">
    <property type="entry name" value="UPF0167"/>
    <property type="match status" value="1"/>
</dbReference>
<gene>
    <name evidence="2" type="ORF">GCM10011578_054000</name>
</gene>
<proteinExistence type="inferred from homology"/>
<reference evidence="2" key="2">
    <citation type="submission" date="2020-09" db="EMBL/GenBank/DDBJ databases">
        <authorList>
            <person name="Sun Q."/>
            <person name="Zhou Y."/>
        </authorList>
    </citation>
    <scope>NUCLEOTIDE SEQUENCE</scope>
    <source>
        <strain evidence="2">CGMCC 4.7110</strain>
    </source>
</reference>
<keyword evidence="3" id="KW-1185">Reference proteome</keyword>
<sequence length="258" mass="28336">MEPSSVTTLSTGVPFRPALRTRAYSVTIKGSFGKVRLPRALLEPIHKSRALVQDDASHRGHSPLSPSFADRSRLLRLWAVTELLPEFPYHPDPVATGVIVPSGTVCICCGRERGYVYKGPVYAADELAYRLCPWCIADGGAAERFDAHFTAGTCLGDDVALEVFAAVDQRTPGFTAWQEPQWFFHCADGAAFLGPVGSAELAVYPEVLEMLRREANGWGWPSEQVEYFLASLDKDGEATAYLFRCRVCAAHLAYTDFA</sequence>
<dbReference type="AlphaFoldDB" id="A0A918CTP1"/>
<dbReference type="InterPro" id="IPR005363">
    <property type="entry name" value="UPF0167"/>
</dbReference>
<reference evidence="2" key="1">
    <citation type="journal article" date="2014" name="Int. J. Syst. Evol. Microbiol.">
        <title>Complete genome sequence of Corynebacterium casei LMG S-19264T (=DSM 44701T), isolated from a smear-ripened cheese.</title>
        <authorList>
            <consortium name="US DOE Joint Genome Institute (JGI-PGF)"/>
            <person name="Walter F."/>
            <person name="Albersmeier A."/>
            <person name="Kalinowski J."/>
            <person name="Ruckert C."/>
        </authorList>
    </citation>
    <scope>NUCLEOTIDE SEQUENCE</scope>
    <source>
        <strain evidence="2">CGMCC 4.7110</strain>
    </source>
</reference>
<dbReference type="Proteomes" id="UP000653411">
    <property type="component" value="Unassembled WGS sequence"/>
</dbReference>
<evidence type="ECO:0000256" key="1">
    <source>
        <dbReference type="ARBA" id="ARBA00008525"/>
    </source>
</evidence>
<name>A0A918CTP1_9ACTN</name>
<organism evidence="2 3">
    <name type="scientific">Streptomyces fuscichromogenes</name>
    <dbReference type="NCBI Taxonomy" id="1324013"/>
    <lineage>
        <taxon>Bacteria</taxon>
        <taxon>Bacillati</taxon>
        <taxon>Actinomycetota</taxon>
        <taxon>Actinomycetes</taxon>
        <taxon>Kitasatosporales</taxon>
        <taxon>Streptomycetaceae</taxon>
        <taxon>Streptomyces</taxon>
    </lineage>
</organism>
<dbReference type="EMBL" id="BMML01000012">
    <property type="protein sequence ID" value="GGN22315.1"/>
    <property type="molecule type" value="Genomic_DNA"/>
</dbReference>